<dbReference type="Proteomes" id="UP001152759">
    <property type="component" value="Chromosome 4"/>
</dbReference>
<proteinExistence type="predicted"/>
<sequence length="1175" mass="128774">MRVLLHSSQGKSGTRVLLRVMRSARKKMFAGNCKMMSPKRLSFPSSPESIQDRKDPVSTDCLLPEAPSTIKSKFEGILKKNEIREVQSASGGVFKDDVETCELAKYPNDPSTKSAKDVTSSKPIAENALSPFIPLCNSTKIDENLEHSRDSFSCSPKIEGNEIVPDGDILVPRNLFCDPRNSQTFKTPSNGNAEYINYAPCNLGIAQAIKTPFNRNSLPSNTPEADSVANKSKEALERWKSFRSGNAVLVDAMKSQSNGGSQEPNDSVRKLTMTDKIQTCSRKNLKAPPGPFSSTTSMGGTIQSPFNENSPLSTIFSNDAALAKTEKTLARWRKFRSCNLPLDNAMDNQLYKNLQDSNDDNENLTTFECNSTPSNKNSEHLDDSSCSLPVTGTIENMLKGKCLLHCDRLGSESTVHTLENCFNNLTALDALENRLRKVTTGSAAQICSSEKADRPQNLMSESAWTNTMDIFLKPSSHLITVESIRTYLNENADDPDSSSCSSAVIEGEKRSSDGDTSLQGDVSGYVLTFSDPENSFNAAKICSNRNDDYSDNLKCDSAWTDTMEISLKPASSRTTIHSMLPCLNQKEGNPNVSSYNVLVVEAKDNNSQDNILPQGDLLGSVSIDEEQGNHLNGSRVAHALELCSNGNVDNLKNEKTDSPLVDQRSSKSNDCGNADHPNNNRGYNSTPVDPTEGILNHSSSSTAVDAPTPLSKKNAENALPQYGSARRLTEDKSTRSCNDVTVRQTNESLSIDTLPQTDSSQRLRKDKTMASCSKKNCQQPNQSRSRKGITAGAEDIVRNDVLHPGCVTVFEVLDSHSIRNCQHPNDQCGSSSARRGCNSELTVYATPGKEPIFEVIGTTAPVPFSRFTGIEMTRDSSSRNILSQADVSKDFATFVEKECSSNPIAHFPPCKSGIIQVVEYENGPCLNCSSCRVATDCSDVKTQYSKESLCGVVSPAPMKNSSNSNIPHPNRFCAMESATNHPNVQHVNNRFDTPAVTPVSTSGGAFYVSPNSGPRYEVKIGAITPSHFPVYPADSMGSEASAKTSHPGLSKPCTAYSLEFFRPDELPASGTDNGTEYDLKCTKRERKNWCLVEKIRNSHESKLLEDLNDDPRFLLLTYRLVGSKVTKNPFSKLTTDDKIRLVEELKKEMPRGECAFIERLHSLEEELDEIGFLDY</sequence>
<feature type="region of interest" description="Disordered" evidence="1">
    <location>
        <begin position="492"/>
        <end position="517"/>
    </location>
</feature>
<reference evidence="2" key="1">
    <citation type="submission" date="2021-12" db="EMBL/GenBank/DDBJ databases">
        <authorList>
            <person name="King R."/>
        </authorList>
    </citation>
    <scope>NUCLEOTIDE SEQUENCE</scope>
</reference>
<feature type="region of interest" description="Disordered" evidence="1">
    <location>
        <begin position="362"/>
        <end position="385"/>
    </location>
</feature>
<evidence type="ECO:0000313" key="2">
    <source>
        <dbReference type="EMBL" id="CAH0388640.1"/>
    </source>
</evidence>
<feature type="compositionally biased region" description="Polar residues" evidence="1">
    <location>
        <begin position="363"/>
        <end position="376"/>
    </location>
</feature>
<keyword evidence="3" id="KW-1185">Reference proteome</keyword>
<evidence type="ECO:0000256" key="1">
    <source>
        <dbReference type="SAM" id="MobiDB-lite"/>
    </source>
</evidence>
<name>A0A9P0F592_BEMTA</name>
<evidence type="ECO:0000313" key="3">
    <source>
        <dbReference type="Proteomes" id="UP001152759"/>
    </source>
</evidence>
<protein>
    <submittedName>
        <fullName evidence="2">Uncharacterized protein</fullName>
    </submittedName>
</protein>
<feature type="compositionally biased region" description="Polar residues" evidence="1">
    <location>
        <begin position="770"/>
        <end position="783"/>
    </location>
</feature>
<feature type="compositionally biased region" description="Polar residues" evidence="1">
    <location>
        <begin position="735"/>
        <end position="760"/>
    </location>
</feature>
<feature type="region of interest" description="Disordered" evidence="1">
    <location>
        <begin position="38"/>
        <end position="58"/>
    </location>
</feature>
<accession>A0A9P0F592</accession>
<feature type="region of interest" description="Disordered" evidence="1">
    <location>
        <begin position="647"/>
        <end position="788"/>
    </location>
</feature>
<organism evidence="2 3">
    <name type="scientific">Bemisia tabaci</name>
    <name type="common">Sweetpotato whitefly</name>
    <name type="synonym">Aleurodes tabaci</name>
    <dbReference type="NCBI Taxonomy" id="7038"/>
    <lineage>
        <taxon>Eukaryota</taxon>
        <taxon>Metazoa</taxon>
        <taxon>Ecdysozoa</taxon>
        <taxon>Arthropoda</taxon>
        <taxon>Hexapoda</taxon>
        <taxon>Insecta</taxon>
        <taxon>Pterygota</taxon>
        <taxon>Neoptera</taxon>
        <taxon>Paraneoptera</taxon>
        <taxon>Hemiptera</taxon>
        <taxon>Sternorrhyncha</taxon>
        <taxon>Aleyrodoidea</taxon>
        <taxon>Aleyrodidae</taxon>
        <taxon>Aleyrodinae</taxon>
        <taxon>Bemisia</taxon>
    </lineage>
</organism>
<gene>
    <name evidence="2" type="ORF">BEMITA_LOCUS7545</name>
</gene>
<feature type="compositionally biased region" description="Polar residues" evidence="1">
    <location>
        <begin position="666"/>
        <end position="688"/>
    </location>
</feature>
<dbReference type="EMBL" id="OU963865">
    <property type="protein sequence ID" value="CAH0388640.1"/>
    <property type="molecule type" value="Genomic_DNA"/>
</dbReference>
<dbReference type="AlphaFoldDB" id="A0A9P0F592"/>